<proteinExistence type="predicted"/>
<protein>
    <recommendedName>
        <fullName evidence="2">Nephrocystin 3-like N-terminal domain-containing protein</fullName>
    </recommendedName>
</protein>
<dbReference type="Pfam" id="PF24883">
    <property type="entry name" value="NPHP3_N"/>
    <property type="match status" value="1"/>
</dbReference>
<dbReference type="EMBL" id="JAQQWK010000011">
    <property type="protein sequence ID" value="KAK8023525.1"/>
    <property type="molecule type" value="Genomic_DNA"/>
</dbReference>
<dbReference type="Proteomes" id="UP001444661">
    <property type="component" value="Unassembled WGS sequence"/>
</dbReference>
<accession>A0ABR1S1H3</accession>
<keyword evidence="4" id="KW-1185">Reference proteome</keyword>
<dbReference type="InterPro" id="IPR027417">
    <property type="entry name" value="P-loop_NTPase"/>
</dbReference>
<dbReference type="SUPFAM" id="SSF52540">
    <property type="entry name" value="P-loop containing nucleoside triphosphate hydrolases"/>
    <property type="match status" value="1"/>
</dbReference>
<organism evidence="3 4">
    <name type="scientific">Apiospora rasikravindrae</name>
    <dbReference type="NCBI Taxonomy" id="990691"/>
    <lineage>
        <taxon>Eukaryota</taxon>
        <taxon>Fungi</taxon>
        <taxon>Dikarya</taxon>
        <taxon>Ascomycota</taxon>
        <taxon>Pezizomycotina</taxon>
        <taxon>Sordariomycetes</taxon>
        <taxon>Xylariomycetidae</taxon>
        <taxon>Amphisphaeriales</taxon>
        <taxon>Apiosporaceae</taxon>
        <taxon>Apiospora</taxon>
    </lineage>
</organism>
<evidence type="ECO:0000313" key="3">
    <source>
        <dbReference type="EMBL" id="KAK8023525.1"/>
    </source>
</evidence>
<dbReference type="PANTHER" id="PTHR10039:SF5">
    <property type="entry name" value="NACHT DOMAIN-CONTAINING PROTEIN"/>
    <property type="match status" value="1"/>
</dbReference>
<feature type="domain" description="Nephrocystin 3-like N-terminal" evidence="2">
    <location>
        <begin position="70"/>
        <end position="222"/>
    </location>
</feature>
<evidence type="ECO:0000259" key="2">
    <source>
        <dbReference type="Pfam" id="PF24883"/>
    </source>
</evidence>
<name>A0ABR1S1H3_9PEZI</name>
<evidence type="ECO:0000313" key="4">
    <source>
        <dbReference type="Proteomes" id="UP001444661"/>
    </source>
</evidence>
<evidence type="ECO:0000256" key="1">
    <source>
        <dbReference type="ARBA" id="ARBA00022737"/>
    </source>
</evidence>
<comment type="caution">
    <text evidence="3">The sequence shown here is derived from an EMBL/GenBank/DDBJ whole genome shotgun (WGS) entry which is preliminary data.</text>
</comment>
<dbReference type="PANTHER" id="PTHR10039">
    <property type="entry name" value="AMELOGENIN"/>
    <property type="match status" value="1"/>
</dbReference>
<dbReference type="Gene3D" id="3.40.50.300">
    <property type="entry name" value="P-loop containing nucleotide triphosphate hydrolases"/>
    <property type="match status" value="1"/>
</dbReference>
<keyword evidence="1" id="KW-0677">Repeat</keyword>
<sequence>MSYQMRTLANAMEKLQEKGMQAGPRQRLLKKLHFTSISTRERKVTTAHADTFKWLVSPNEQTNQLSSCLDFIAWLNGGNGVFWTHGKPGSGKSTFMKFICAQNSVRDHLEHWAKDHQLVTPSFYFWYAGSRLRRSLEGLLRTLLYEILRRMPEVIPINISDPGLTVPVSYDEDWDLETLFHIYELVIQQPGKVNFCFFIDGLDEFHDEEHRSIWDLTSALHRLQCSDKIKFGKFNSHEQFARLREIDSSYEGLISEVVDRAQGVFLWVRLVVQSLLEGFTFHDSARTLRQRLQSFPDDLSEFFLTTLPPLFQQRIEVWLRTS</sequence>
<reference evidence="3 4" key="1">
    <citation type="submission" date="2023-01" db="EMBL/GenBank/DDBJ databases">
        <title>Analysis of 21 Apiospora genomes using comparative genomics revels a genus with tremendous synthesis potential of carbohydrate active enzymes and secondary metabolites.</title>
        <authorList>
            <person name="Sorensen T."/>
        </authorList>
    </citation>
    <scope>NUCLEOTIDE SEQUENCE [LARGE SCALE GENOMIC DNA]</scope>
    <source>
        <strain evidence="3 4">CBS 33761</strain>
    </source>
</reference>
<dbReference type="InterPro" id="IPR056884">
    <property type="entry name" value="NPHP3-like_N"/>
</dbReference>
<gene>
    <name evidence="3" type="ORF">PG993_011591</name>
</gene>